<keyword evidence="3" id="KW-0479">Metal-binding</keyword>
<dbReference type="CDD" id="cd07729">
    <property type="entry name" value="AHL_lactonase_MBL-fold"/>
    <property type="match status" value="1"/>
</dbReference>
<dbReference type="SMART" id="SM00849">
    <property type="entry name" value="Lactamase_B"/>
    <property type="match status" value="1"/>
</dbReference>
<dbReference type="PANTHER" id="PTHR42978:SF2">
    <property type="entry name" value="102 KBASES UNSTABLE REGION: FROM 1 TO 119443"/>
    <property type="match status" value="1"/>
</dbReference>
<protein>
    <recommendedName>
        <fullName evidence="6">Metallo-beta-lactamase domain-containing protein</fullName>
    </recommendedName>
</protein>
<dbReference type="InterPro" id="IPR001279">
    <property type="entry name" value="Metallo-B-lactamas"/>
</dbReference>
<comment type="caution">
    <text evidence="7">The sequence shown here is derived from an EMBL/GenBank/DDBJ whole genome shotgun (WGS) entry which is preliminary data.</text>
</comment>
<dbReference type="AlphaFoldDB" id="A0AAD4CVZ8"/>
<dbReference type="InterPro" id="IPR036866">
    <property type="entry name" value="RibonucZ/Hydroxyglut_hydro"/>
</dbReference>
<dbReference type="GO" id="GO:0046872">
    <property type="term" value="F:metal ion binding"/>
    <property type="evidence" value="ECO:0007669"/>
    <property type="project" value="UniProtKB-KW"/>
</dbReference>
<dbReference type="Gene3D" id="3.60.15.10">
    <property type="entry name" value="Ribonuclease Z/Hydroxyacylglutathione hydrolase-like"/>
    <property type="match status" value="1"/>
</dbReference>
<evidence type="ECO:0000313" key="7">
    <source>
        <dbReference type="EMBL" id="KAF9893513.1"/>
    </source>
</evidence>
<accession>A0AAD4CVZ8</accession>
<dbReference type="SUPFAM" id="SSF56281">
    <property type="entry name" value="Metallo-hydrolase/oxidoreductase"/>
    <property type="match status" value="1"/>
</dbReference>
<name>A0AAD4CVZ8_ASPNN</name>
<keyword evidence="4" id="KW-0378">Hydrolase</keyword>
<keyword evidence="8" id="KW-1185">Reference proteome</keyword>
<evidence type="ECO:0000256" key="3">
    <source>
        <dbReference type="ARBA" id="ARBA00022723"/>
    </source>
</evidence>
<dbReference type="Pfam" id="PF00753">
    <property type="entry name" value="Lactamase_B"/>
    <property type="match status" value="1"/>
</dbReference>
<evidence type="ECO:0000313" key="8">
    <source>
        <dbReference type="Proteomes" id="UP001194746"/>
    </source>
</evidence>
<evidence type="ECO:0000256" key="4">
    <source>
        <dbReference type="ARBA" id="ARBA00022801"/>
    </source>
</evidence>
<feature type="domain" description="Metallo-beta-lactamase" evidence="6">
    <location>
        <begin position="54"/>
        <end position="282"/>
    </location>
</feature>
<reference evidence="7" key="1">
    <citation type="journal article" date="2019" name="Beilstein J. Org. Chem.">
        <title>Nanangenines: drimane sesquiterpenoids as the dominant metabolite cohort of a novel Australian fungus, Aspergillus nanangensis.</title>
        <authorList>
            <person name="Lacey H.J."/>
            <person name="Gilchrist C.L.M."/>
            <person name="Crombie A."/>
            <person name="Kalaitzis J.A."/>
            <person name="Vuong D."/>
            <person name="Rutledge P.J."/>
            <person name="Turner P."/>
            <person name="Pitt J.I."/>
            <person name="Lacey E."/>
            <person name="Chooi Y.H."/>
            <person name="Piggott A.M."/>
        </authorList>
    </citation>
    <scope>NUCLEOTIDE SEQUENCE</scope>
    <source>
        <strain evidence="7">MST-FP2251</strain>
    </source>
</reference>
<evidence type="ECO:0000259" key="6">
    <source>
        <dbReference type="SMART" id="SM00849"/>
    </source>
</evidence>
<dbReference type="PANTHER" id="PTHR42978">
    <property type="entry name" value="QUORUM-QUENCHING LACTONASE YTNP-RELATED-RELATED"/>
    <property type="match status" value="1"/>
</dbReference>
<comment type="similarity">
    <text evidence="2">Belongs to the metallo-beta-lactamase superfamily.</text>
</comment>
<evidence type="ECO:0000256" key="1">
    <source>
        <dbReference type="ARBA" id="ARBA00001947"/>
    </source>
</evidence>
<dbReference type="GO" id="GO:0016787">
    <property type="term" value="F:hydrolase activity"/>
    <property type="evidence" value="ECO:0007669"/>
    <property type="project" value="UniProtKB-KW"/>
</dbReference>
<organism evidence="7 8">
    <name type="scientific">Aspergillus nanangensis</name>
    <dbReference type="NCBI Taxonomy" id="2582783"/>
    <lineage>
        <taxon>Eukaryota</taxon>
        <taxon>Fungi</taxon>
        <taxon>Dikarya</taxon>
        <taxon>Ascomycota</taxon>
        <taxon>Pezizomycotina</taxon>
        <taxon>Eurotiomycetes</taxon>
        <taxon>Eurotiomycetidae</taxon>
        <taxon>Eurotiales</taxon>
        <taxon>Aspergillaceae</taxon>
        <taxon>Aspergillus</taxon>
        <taxon>Aspergillus subgen. Circumdati</taxon>
    </lineage>
</organism>
<proteinExistence type="inferred from homology"/>
<keyword evidence="5" id="KW-0862">Zinc</keyword>
<comment type="cofactor">
    <cofactor evidence="1">
        <name>Zn(2+)</name>
        <dbReference type="ChEBI" id="CHEBI:29105"/>
    </cofactor>
</comment>
<dbReference type="Proteomes" id="UP001194746">
    <property type="component" value="Unassembled WGS sequence"/>
</dbReference>
<evidence type="ECO:0000256" key="2">
    <source>
        <dbReference type="ARBA" id="ARBA00007749"/>
    </source>
</evidence>
<reference evidence="7" key="2">
    <citation type="submission" date="2020-02" db="EMBL/GenBank/DDBJ databases">
        <authorList>
            <person name="Gilchrist C.L.M."/>
            <person name="Chooi Y.-H."/>
        </authorList>
    </citation>
    <scope>NUCLEOTIDE SEQUENCE</scope>
    <source>
        <strain evidence="7">MST-FP2251</strain>
    </source>
</reference>
<sequence>MAASNIAQTSVSVTFITTGTVRIRPSMRSQPLSTYPFLRRLRSVCDRQWTEPFPVGVFLIHHPDGPILYDTGQSPCCNNGGYFPRTALFNHILSQFVIEEQDGIVPQLRRMGIEPTDLKAVVLSHLHNDHAGGLEDLVAAAPNLPVLISREHWQAFGEHPLYASFEGATPNHWPKEFSPHIIDYEDRPIGPWKQSCPVTPDGKIVAVDTSGHVPGHLSLIIYGESDGRPTTYVLPGDATYGIDVLDREEPDGINDDPVRAVQTLRRIKEFSRMMDVVVLPSHDPDTPRLLAERVVYRPSG</sequence>
<dbReference type="EMBL" id="VCAU01000007">
    <property type="protein sequence ID" value="KAF9893513.1"/>
    <property type="molecule type" value="Genomic_DNA"/>
</dbReference>
<evidence type="ECO:0000256" key="5">
    <source>
        <dbReference type="ARBA" id="ARBA00022833"/>
    </source>
</evidence>
<dbReference type="InterPro" id="IPR051013">
    <property type="entry name" value="MBL_superfamily_lactonases"/>
</dbReference>
<gene>
    <name evidence="7" type="ORF">FE257_010825</name>
</gene>